<protein>
    <submittedName>
        <fullName evidence="1">Uncharacterized protein</fullName>
    </submittedName>
</protein>
<comment type="caution">
    <text evidence="1">The sequence shown here is derived from an EMBL/GenBank/DDBJ whole genome shotgun (WGS) entry which is preliminary data.</text>
</comment>
<dbReference type="EMBL" id="BGPR01001422">
    <property type="protein sequence ID" value="GBM53503.1"/>
    <property type="molecule type" value="Genomic_DNA"/>
</dbReference>
<name>A0A4Y2GIV3_ARAVE</name>
<sequence>MNVGPLENRVSKLELSGLEAETLPLSHHGPSGAKESLYLSSLYFLGCAMTGGSRFEIRVHGRFVVYTELGTSNPSRVKRPPEGVELKFGEDEATFHVSNTVNTSTTVEFRAQKILMQYRKWKETVQKSMCGELFYMTQS</sequence>
<dbReference type="Proteomes" id="UP000499080">
    <property type="component" value="Unassembled WGS sequence"/>
</dbReference>
<gene>
    <name evidence="1" type="ORF">AVEN_261275_2</name>
</gene>
<organism evidence="1 2">
    <name type="scientific">Araneus ventricosus</name>
    <name type="common">Orbweaver spider</name>
    <name type="synonym">Epeira ventricosa</name>
    <dbReference type="NCBI Taxonomy" id="182803"/>
    <lineage>
        <taxon>Eukaryota</taxon>
        <taxon>Metazoa</taxon>
        <taxon>Ecdysozoa</taxon>
        <taxon>Arthropoda</taxon>
        <taxon>Chelicerata</taxon>
        <taxon>Arachnida</taxon>
        <taxon>Araneae</taxon>
        <taxon>Araneomorphae</taxon>
        <taxon>Entelegynae</taxon>
        <taxon>Araneoidea</taxon>
        <taxon>Araneidae</taxon>
        <taxon>Araneus</taxon>
    </lineage>
</organism>
<keyword evidence="2" id="KW-1185">Reference proteome</keyword>
<evidence type="ECO:0000313" key="1">
    <source>
        <dbReference type="EMBL" id="GBM53503.1"/>
    </source>
</evidence>
<reference evidence="1 2" key="1">
    <citation type="journal article" date="2019" name="Sci. Rep.">
        <title>Orb-weaving spider Araneus ventricosus genome elucidates the spidroin gene catalogue.</title>
        <authorList>
            <person name="Kono N."/>
            <person name="Nakamura H."/>
            <person name="Ohtoshi R."/>
            <person name="Moran D.A.P."/>
            <person name="Shinohara A."/>
            <person name="Yoshida Y."/>
            <person name="Fujiwara M."/>
            <person name="Mori M."/>
            <person name="Tomita M."/>
            <person name="Arakawa K."/>
        </authorList>
    </citation>
    <scope>NUCLEOTIDE SEQUENCE [LARGE SCALE GENOMIC DNA]</scope>
</reference>
<dbReference type="AlphaFoldDB" id="A0A4Y2GIV3"/>
<evidence type="ECO:0000313" key="2">
    <source>
        <dbReference type="Proteomes" id="UP000499080"/>
    </source>
</evidence>
<accession>A0A4Y2GIV3</accession>
<proteinExistence type="predicted"/>